<sequence length="456" mass="45703">MEKIKNIFHPTAKEDDVVNYGTPEPKNVHAQGGSADHEDVGPSMLQTDPQSETGKSQDIKSQILNPGGDKYDEQRYGGTGTMASGTTLSRPKPMADTDSTMSIKSGVRGPYAAQADGSMLAGTKPSTAGSSGIGGALPDRTAYGTSGSTSAERSFPLSGGAASGSASDPAQRYGADEAVREDPSSASQSHLGRDAALGGGAGALGAGALAHESRQGQSSSYDDPTSTSGGLTGSSGLGDSGRGLTGESASGIHTHAHGADFHRDDEKPYEGYVHHSQGPHATDIANVLDPHVPGEFPTETGEDPHAAGHLGRDAGIGGAGLGAAGLGAAGYEASRDRDEPSTQGFSGQTGGSSLPSSSSAARDELSTEQPQHHYGRDAALAGGAGAAGVGAYELSKDHGDKLPSTTLDPSTTSSARSEGQSSLTSEQPQHHYGRDAALGGGAGAAGLGAYELSKDH</sequence>
<feature type="compositionally biased region" description="Gly residues" evidence="1">
    <location>
        <begin position="230"/>
        <end position="244"/>
    </location>
</feature>
<accession>A0AAV9JIZ4</accession>
<evidence type="ECO:0000313" key="3">
    <source>
        <dbReference type="Proteomes" id="UP001324427"/>
    </source>
</evidence>
<dbReference type="AlphaFoldDB" id="A0AAV9JIZ4"/>
<feature type="compositionally biased region" description="Basic and acidic residues" evidence="1">
    <location>
        <begin position="257"/>
        <end position="273"/>
    </location>
</feature>
<evidence type="ECO:0000313" key="2">
    <source>
        <dbReference type="EMBL" id="KAK4545384.1"/>
    </source>
</evidence>
<protein>
    <submittedName>
        <fullName evidence="2">Uncharacterized protein</fullName>
    </submittedName>
</protein>
<gene>
    <name evidence="2" type="ORF">LTR36_003564</name>
</gene>
<feature type="compositionally biased region" description="Polar residues" evidence="1">
    <location>
        <begin position="44"/>
        <end position="64"/>
    </location>
</feature>
<feature type="non-terminal residue" evidence="2">
    <location>
        <position position="456"/>
    </location>
</feature>
<comment type="caution">
    <text evidence="2">The sequence shown here is derived from an EMBL/GenBank/DDBJ whole genome shotgun (WGS) entry which is preliminary data.</text>
</comment>
<reference evidence="2 3" key="1">
    <citation type="submission" date="2021-11" db="EMBL/GenBank/DDBJ databases">
        <title>Black yeast isolated from Biological Soil Crust.</title>
        <authorList>
            <person name="Kurbessoian T."/>
        </authorList>
    </citation>
    <scope>NUCLEOTIDE SEQUENCE [LARGE SCALE GENOMIC DNA]</scope>
    <source>
        <strain evidence="2 3">CCFEE 5522</strain>
    </source>
</reference>
<dbReference type="Proteomes" id="UP001324427">
    <property type="component" value="Unassembled WGS sequence"/>
</dbReference>
<feature type="compositionally biased region" description="Polar residues" evidence="1">
    <location>
        <begin position="215"/>
        <end position="224"/>
    </location>
</feature>
<organism evidence="2 3">
    <name type="scientific">Oleoguttula mirabilis</name>
    <dbReference type="NCBI Taxonomy" id="1507867"/>
    <lineage>
        <taxon>Eukaryota</taxon>
        <taxon>Fungi</taxon>
        <taxon>Dikarya</taxon>
        <taxon>Ascomycota</taxon>
        <taxon>Pezizomycotina</taxon>
        <taxon>Dothideomycetes</taxon>
        <taxon>Dothideomycetidae</taxon>
        <taxon>Mycosphaerellales</taxon>
        <taxon>Teratosphaeriaceae</taxon>
        <taxon>Oleoguttula</taxon>
    </lineage>
</organism>
<feature type="compositionally biased region" description="Basic and acidic residues" evidence="1">
    <location>
        <begin position="361"/>
        <end position="376"/>
    </location>
</feature>
<feature type="region of interest" description="Disordered" evidence="1">
    <location>
        <begin position="1"/>
        <end position="456"/>
    </location>
</feature>
<feature type="compositionally biased region" description="Polar residues" evidence="1">
    <location>
        <begin position="143"/>
        <end position="152"/>
    </location>
</feature>
<evidence type="ECO:0000256" key="1">
    <source>
        <dbReference type="SAM" id="MobiDB-lite"/>
    </source>
</evidence>
<feature type="compositionally biased region" description="Low complexity" evidence="1">
    <location>
        <begin position="402"/>
        <end position="414"/>
    </location>
</feature>
<name>A0AAV9JIZ4_9PEZI</name>
<dbReference type="EMBL" id="JAVFHQ010000020">
    <property type="protein sequence ID" value="KAK4545384.1"/>
    <property type="molecule type" value="Genomic_DNA"/>
</dbReference>
<feature type="compositionally biased region" description="Basic and acidic residues" evidence="1">
    <location>
        <begin position="302"/>
        <end position="312"/>
    </location>
</feature>
<feature type="compositionally biased region" description="Basic and acidic residues" evidence="1">
    <location>
        <begin position="1"/>
        <end position="16"/>
    </location>
</feature>
<keyword evidence="3" id="KW-1185">Reference proteome</keyword>
<feature type="compositionally biased region" description="Low complexity" evidence="1">
    <location>
        <begin position="341"/>
        <end position="359"/>
    </location>
</feature>
<proteinExistence type="predicted"/>
<feature type="compositionally biased region" description="Low complexity" evidence="1">
    <location>
        <begin position="158"/>
        <end position="167"/>
    </location>
</feature>
<feature type="compositionally biased region" description="Gly residues" evidence="1">
    <location>
        <begin position="314"/>
        <end position="328"/>
    </location>
</feature>
<feature type="compositionally biased region" description="Basic and acidic residues" evidence="1">
    <location>
        <begin position="174"/>
        <end position="183"/>
    </location>
</feature>
<feature type="compositionally biased region" description="Polar residues" evidence="1">
    <location>
        <begin position="415"/>
        <end position="427"/>
    </location>
</feature>